<feature type="region of interest" description="Disordered" evidence="1">
    <location>
        <begin position="337"/>
        <end position="396"/>
    </location>
</feature>
<evidence type="ECO:0000256" key="1">
    <source>
        <dbReference type="SAM" id="MobiDB-lite"/>
    </source>
</evidence>
<name>A0AAD9T584_9HELO</name>
<feature type="compositionally biased region" description="Polar residues" evidence="1">
    <location>
        <begin position="383"/>
        <end position="396"/>
    </location>
</feature>
<dbReference type="Proteomes" id="UP001285354">
    <property type="component" value="Unassembled WGS sequence"/>
</dbReference>
<feature type="compositionally biased region" description="Basic and acidic residues" evidence="1">
    <location>
        <begin position="18"/>
        <end position="29"/>
    </location>
</feature>
<gene>
    <name evidence="2" type="ORF">QTJ16_002067</name>
</gene>
<reference evidence="2" key="1">
    <citation type="submission" date="2023-06" db="EMBL/GenBank/DDBJ databases">
        <title>Draft genome of Marssonina rosae.</title>
        <authorList>
            <person name="Cheng Q."/>
        </authorList>
    </citation>
    <scope>NUCLEOTIDE SEQUENCE</scope>
    <source>
        <strain evidence="2">R4</strain>
    </source>
</reference>
<feature type="region of interest" description="Disordered" evidence="1">
    <location>
        <begin position="130"/>
        <end position="262"/>
    </location>
</feature>
<feature type="region of interest" description="Disordered" evidence="1">
    <location>
        <begin position="1"/>
        <end position="58"/>
    </location>
</feature>
<keyword evidence="3" id="KW-1185">Reference proteome</keyword>
<feature type="compositionally biased region" description="Polar residues" evidence="1">
    <location>
        <begin position="199"/>
        <end position="228"/>
    </location>
</feature>
<feature type="compositionally biased region" description="Low complexity" evidence="1">
    <location>
        <begin position="154"/>
        <end position="164"/>
    </location>
</feature>
<feature type="compositionally biased region" description="Polar residues" evidence="1">
    <location>
        <begin position="235"/>
        <end position="261"/>
    </location>
</feature>
<feature type="compositionally biased region" description="Polar residues" evidence="1">
    <location>
        <begin position="352"/>
        <end position="372"/>
    </location>
</feature>
<organism evidence="2 3">
    <name type="scientific">Diplocarpon rosae</name>
    <dbReference type="NCBI Taxonomy" id="946125"/>
    <lineage>
        <taxon>Eukaryota</taxon>
        <taxon>Fungi</taxon>
        <taxon>Dikarya</taxon>
        <taxon>Ascomycota</taxon>
        <taxon>Pezizomycotina</taxon>
        <taxon>Leotiomycetes</taxon>
        <taxon>Helotiales</taxon>
        <taxon>Drepanopezizaceae</taxon>
        <taxon>Diplocarpon</taxon>
    </lineage>
</organism>
<sequence>MPPTRTQQPVSSGPMKLMKTERTHEENQERAYIAASRRSDRSLEARVESARRASEIHKRRTGRGLRVTEKDVMDEEMYEEEDDGLPRQYRQLAVHLQTGNTDFNHRLEAYLTANVAMRSALERTISNSYASQGQVPPFPMQYGASYPSPMLMHQPQQSVSQQPMPQQPMPQQPMSQQRPMPQSILSQNQYRHAPYPSPRINQQQKSAPTASLTVKTEPANDQVSQTTAVEHRRSSIPTTPLSASSAGTPTATGKPSFPQGSFAQDFQFPPAQQMLFTHPIQTHNNNNNSGNFGPFSTTLPNDAQNLLGFTFPASGSALMGGCTEGLPSYNYTQPLPETRSSGKHQMYPSLEGLNSTLAPSTSEQPSSFQPSDFFNEAMASGFTPGQTPTLDTNDWNSYLNFDDLPSSQNSS</sequence>
<accession>A0AAD9T584</accession>
<evidence type="ECO:0000313" key="2">
    <source>
        <dbReference type="EMBL" id="KAK2628964.1"/>
    </source>
</evidence>
<feature type="compositionally biased region" description="Basic and acidic residues" evidence="1">
    <location>
        <begin position="37"/>
        <end position="56"/>
    </location>
</feature>
<comment type="caution">
    <text evidence="2">The sequence shown here is derived from an EMBL/GenBank/DDBJ whole genome shotgun (WGS) entry which is preliminary data.</text>
</comment>
<evidence type="ECO:0000313" key="3">
    <source>
        <dbReference type="Proteomes" id="UP001285354"/>
    </source>
</evidence>
<protein>
    <submittedName>
        <fullName evidence="2">Uncharacterized protein</fullName>
    </submittedName>
</protein>
<dbReference type="AlphaFoldDB" id="A0AAD9T584"/>
<proteinExistence type="predicted"/>
<feature type="compositionally biased region" description="Low complexity" evidence="1">
    <location>
        <begin position="172"/>
        <end position="183"/>
    </location>
</feature>
<dbReference type="EMBL" id="JAUBYV010000002">
    <property type="protein sequence ID" value="KAK2628964.1"/>
    <property type="molecule type" value="Genomic_DNA"/>
</dbReference>
<feature type="compositionally biased region" description="Polar residues" evidence="1">
    <location>
        <begin position="1"/>
        <end position="11"/>
    </location>
</feature>